<dbReference type="Gene3D" id="3.40.50.300">
    <property type="entry name" value="P-loop containing nucleotide triphosphate hydrolases"/>
    <property type="match status" value="1"/>
</dbReference>
<dbReference type="PANTHER" id="PTHR34301">
    <property type="entry name" value="DNA-BINDING PROTEIN-RELATED"/>
    <property type="match status" value="1"/>
</dbReference>
<dbReference type="EMBL" id="CP035503">
    <property type="protein sequence ID" value="QDL36354.1"/>
    <property type="molecule type" value="Genomic_DNA"/>
</dbReference>
<dbReference type="OrthoDB" id="8576717at2"/>
<keyword evidence="2" id="KW-1185">Reference proteome</keyword>
<dbReference type="PANTHER" id="PTHR34301:SF8">
    <property type="entry name" value="ATPASE DOMAIN-CONTAINING PROTEIN"/>
    <property type="match status" value="1"/>
</dbReference>
<evidence type="ECO:0008006" key="3">
    <source>
        <dbReference type="Google" id="ProtNLM"/>
    </source>
</evidence>
<accession>A0A515D7F5</accession>
<gene>
    <name evidence="1" type="ORF">EUB48_02840</name>
</gene>
<sequence>MKTFDDIEVRRPGIARSYLALLGAQPGRPLALFAPRRVGKTFFLDHDLAPEAKAARLLPVYADLWLHKSAPLEAVNHALEEALDDLLVPDSYVGKVARTPVKKMGLLGASVDLGDEPHRRTLPQAAALRLDALVTRLARQHKGQVLLMLDEVQTLGDAPDGVSMVATLRAVLHKRREEVCAVFTGSSQEGLARLMNTAGAPMYQFAQIIDFPILGDEFLRLLAEHFGKVHRGKKLELGELRDGFRQIGFKPALMRDVVKAMSAEGITDVRRGVENYMASDHQVSIWLALLNSVDAFDRGVLVAVAGGQPPLSQATLKRLTAIPGAKPTISKVRSSIEKLKRGGLLSKNALGLTIDDPLFAEFLQKRG</sequence>
<dbReference type="KEGG" id="rhf:EUB48_02840"/>
<evidence type="ECO:0000313" key="1">
    <source>
        <dbReference type="EMBL" id="QDL36354.1"/>
    </source>
</evidence>
<name>A0A515D7F5_9BURK</name>
<protein>
    <recommendedName>
        <fullName evidence="3">ATP-binding protein</fullName>
    </recommendedName>
</protein>
<dbReference type="Proteomes" id="UP000316798">
    <property type="component" value="Chromosome"/>
</dbReference>
<proteinExistence type="predicted"/>
<dbReference type="AlphaFoldDB" id="A0A515D7F5"/>
<evidence type="ECO:0000313" key="2">
    <source>
        <dbReference type="Proteomes" id="UP000316798"/>
    </source>
</evidence>
<organism evidence="1 2">
    <name type="scientific">Rhodoferax sediminis</name>
    <dbReference type="NCBI Taxonomy" id="2509614"/>
    <lineage>
        <taxon>Bacteria</taxon>
        <taxon>Pseudomonadati</taxon>
        <taxon>Pseudomonadota</taxon>
        <taxon>Betaproteobacteria</taxon>
        <taxon>Burkholderiales</taxon>
        <taxon>Comamonadaceae</taxon>
        <taxon>Rhodoferax</taxon>
    </lineage>
</organism>
<dbReference type="SUPFAM" id="SSF52540">
    <property type="entry name" value="P-loop containing nucleoside triphosphate hydrolases"/>
    <property type="match status" value="1"/>
</dbReference>
<dbReference type="RefSeq" id="WP_142817527.1">
    <property type="nucleotide sequence ID" value="NZ_CP035503.1"/>
</dbReference>
<dbReference type="InterPro" id="IPR027417">
    <property type="entry name" value="P-loop_NTPase"/>
</dbReference>
<reference evidence="1 2" key="1">
    <citation type="submission" date="2019-01" db="EMBL/GenBank/DDBJ databases">
        <title>Genomic insights into a novel species Rhodoferax sp.</title>
        <authorList>
            <person name="Jin L."/>
        </authorList>
    </citation>
    <scope>NUCLEOTIDE SEQUENCE [LARGE SCALE GENOMIC DNA]</scope>
    <source>
        <strain evidence="1 2">CHu59-6-5</strain>
    </source>
</reference>